<dbReference type="GeneID" id="110758306"/>
<evidence type="ECO:0000313" key="2">
    <source>
        <dbReference type="RefSeq" id="XP_021815821.1"/>
    </source>
</evidence>
<organism evidence="1 2">
    <name type="scientific">Prunus avium</name>
    <name type="common">Cherry</name>
    <name type="synonym">Cerasus avium</name>
    <dbReference type="NCBI Taxonomy" id="42229"/>
    <lineage>
        <taxon>Eukaryota</taxon>
        <taxon>Viridiplantae</taxon>
        <taxon>Streptophyta</taxon>
        <taxon>Embryophyta</taxon>
        <taxon>Tracheophyta</taxon>
        <taxon>Spermatophyta</taxon>
        <taxon>Magnoliopsida</taxon>
        <taxon>eudicotyledons</taxon>
        <taxon>Gunneridae</taxon>
        <taxon>Pentapetalae</taxon>
        <taxon>rosids</taxon>
        <taxon>fabids</taxon>
        <taxon>Rosales</taxon>
        <taxon>Rosaceae</taxon>
        <taxon>Amygdaloideae</taxon>
        <taxon>Amygdaleae</taxon>
        <taxon>Prunus</taxon>
    </lineage>
</organism>
<reference evidence="2" key="1">
    <citation type="submission" date="2025-08" db="UniProtKB">
        <authorList>
            <consortium name="RefSeq"/>
        </authorList>
    </citation>
    <scope>IDENTIFICATION</scope>
</reference>
<dbReference type="AlphaFoldDB" id="A0A6P5SQ95"/>
<name>A0A6P5SQ95_PRUAV</name>
<dbReference type="InterPro" id="IPR006912">
    <property type="entry name" value="Harbinger_derived_prot"/>
</dbReference>
<accession>A0A6P5SQ95</accession>
<keyword evidence="1" id="KW-1185">Reference proteome</keyword>
<dbReference type="RefSeq" id="XP_021815821.1">
    <property type="nucleotide sequence ID" value="XM_021960129.1"/>
</dbReference>
<protein>
    <submittedName>
        <fullName evidence="2">Uncharacterized protein LOC110758306</fullName>
    </submittedName>
</protein>
<dbReference type="KEGG" id="pavi:110758306"/>
<dbReference type="Pfam" id="PF04827">
    <property type="entry name" value="Plant_tran"/>
    <property type="match status" value="1"/>
</dbReference>
<dbReference type="PANTHER" id="PTHR47150:SF5">
    <property type="entry name" value="OS07G0546750 PROTEIN"/>
    <property type="match status" value="1"/>
</dbReference>
<proteinExistence type="predicted"/>
<dbReference type="PANTHER" id="PTHR47150">
    <property type="entry name" value="OS12G0169200 PROTEIN"/>
    <property type="match status" value="1"/>
</dbReference>
<sequence>MLVAFAMLNESRQHHRRRAQNVDRRRQSREQKLTAALRMLAYGASAEQVDEIARMGKSTILECLVGFCDAVENLYTREYLCRPSPADLQRLLKKADTRGFPGMIGSIDCIHWQWKNCPTAWQGDYGNRKGQKSIILEAVASFDTWVWHAFFGVAGSQNDLNMLGQFPVFNDVLRGHSP</sequence>
<gene>
    <name evidence="2" type="primary">LOC110758306</name>
</gene>
<evidence type="ECO:0000313" key="1">
    <source>
        <dbReference type="Proteomes" id="UP000515124"/>
    </source>
</evidence>
<dbReference type="Proteomes" id="UP000515124">
    <property type="component" value="Unplaced"/>
</dbReference>